<dbReference type="InterPro" id="IPR013767">
    <property type="entry name" value="PAS_fold"/>
</dbReference>
<feature type="transmembrane region" description="Helical" evidence="1">
    <location>
        <begin position="22"/>
        <end position="51"/>
    </location>
</feature>
<gene>
    <name evidence="5" type="ORF">DOP62_01280</name>
</gene>
<dbReference type="InterPro" id="IPR000700">
    <property type="entry name" value="PAS-assoc_C"/>
</dbReference>
<dbReference type="Pfam" id="PF00989">
    <property type="entry name" value="PAS"/>
    <property type="match status" value="1"/>
</dbReference>
<feature type="domain" description="PAC" evidence="3">
    <location>
        <begin position="198"/>
        <end position="250"/>
    </location>
</feature>
<keyword evidence="1" id="KW-0472">Membrane</keyword>
<accession>A0AAN1QLZ5</accession>
<dbReference type="AlphaFoldDB" id="A0AAN1QLZ5"/>
<feature type="domain" description="PAS" evidence="2">
    <location>
        <begin position="122"/>
        <end position="192"/>
    </location>
</feature>
<protein>
    <submittedName>
        <fullName evidence="5">PAS domain-containing protein</fullName>
    </submittedName>
</protein>
<dbReference type="NCBIfam" id="TIGR00254">
    <property type="entry name" value="GGDEF"/>
    <property type="match status" value="1"/>
</dbReference>
<evidence type="ECO:0000313" key="5">
    <source>
        <dbReference type="EMBL" id="AZB71540.1"/>
    </source>
</evidence>
<dbReference type="EMBL" id="CP030139">
    <property type="protein sequence ID" value="AZB71540.1"/>
    <property type="molecule type" value="Genomic_DNA"/>
</dbReference>
<feature type="domain" description="GGDEF" evidence="4">
    <location>
        <begin position="682"/>
        <end position="814"/>
    </location>
</feature>
<dbReference type="SMART" id="SM00086">
    <property type="entry name" value="PAC"/>
    <property type="match status" value="3"/>
</dbReference>
<dbReference type="InterPro" id="IPR043128">
    <property type="entry name" value="Rev_trsase/Diguanyl_cyclase"/>
</dbReference>
<dbReference type="RefSeq" id="WP_208674919.1">
    <property type="nucleotide sequence ID" value="NZ_CP030139.2"/>
</dbReference>
<evidence type="ECO:0000259" key="2">
    <source>
        <dbReference type="PROSITE" id="PS50112"/>
    </source>
</evidence>
<dbReference type="SUPFAM" id="SSF55073">
    <property type="entry name" value="Nucleotide cyclase"/>
    <property type="match status" value="1"/>
</dbReference>
<evidence type="ECO:0000256" key="1">
    <source>
        <dbReference type="SAM" id="Phobius"/>
    </source>
</evidence>
<dbReference type="SMART" id="SM00091">
    <property type="entry name" value="PAS"/>
    <property type="match status" value="4"/>
</dbReference>
<keyword evidence="1" id="KW-1133">Transmembrane helix</keyword>
<dbReference type="Gene3D" id="3.30.450.20">
    <property type="entry name" value="PAS domain"/>
    <property type="match status" value="4"/>
</dbReference>
<dbReference type="Proteomes" id="UP000267249">
    <property type="component" value="Chromosome"/>
</dbReference>
<dbReference type="Gene3D" id="3.30.70.270">
    <property type="match status" value="1"/>
</dbReference>
<dbReference type="InterPro" id="IPR013656">
    <property type="entry name" value="PAS_4"/>
</dbReference>
<dbReference type="SMART" id="SM00267">
    <property type="entry name" value="GGDEF"/>
    <property type="match status" value="1"/>
</dbReference>
<dbReference type="GO" id="GO:0006355">
    <property type="term" value="P:regulation of DNA-templated transcription"/>
    <property type="evidence" value="ECO:0007669"/>
    <property type="project" value="InterPro"/>
</dbReference>
<dbReference type="CDD" id="cd00130">
    <property type="entry name" value="PAS"/>
    <property type="match status" value="3"/>
</dbReference>
<dbReference type="Pfam" id="PF08447">
    <property type="entry name" value="PAS_3"/>
    <property type="match status" value="2"/>
</dbReference>
<reference evidence="5 6" key="1">
    <citation type="journal article" date="2018" name="Sci. Rep.">
        <title>Genome Features and Biochemical Characteristics of a Robust, Fast Growing and Naturally Transformable Cyanobacterium Synechococcus elongatus PCC 11801 Isolated from India.</title>
        <authorList>
            <person name="Jaiswal D."/>
            <person name="Sengupta A."/>
            <person name="Sohoni S."/>
            <person name="Sengupta S."/>
            <person name="Phadnavis A.G."/>
            <person name="Pakrasi H.B."/>
            <person name="Wangikar P.P."/>
        </authorList>
    </citation>
    <scope>NUCLEOTIDE SEQUENCE [LARGE SCALE GENOMIC DNA]</scope>
    <source>
        <strain evidence="5 6">PCC 11801</strain>
    </source>
</reference>
<organism evidence="5 6">
    <name type="scientific">Synechococcus elongatus PCC 11801</name>
    <dbReference type="NCBI Taxonomy" id="2219813"/>
    <lineage>
        <taxon>Bacteria</taxon>
        <taxon>Bacillati</taxon>
        <taxon>Cyanobacteriota</taxon>
        <taxon>Cyanophyceae</taxon>
        <taxon>Synechococcales</taxon>
        <taxon>Synechococcaceae</taxon>
        <taxon>Synechococcus</taxon>
    </lineage>
</organism>
<keyword evidence="1" id="KW-0812">Transmembrane</keyword>
<dbReference type="PANTHER" id="PTHR44757">
    <property type="entry name" value="DIGUANYLATE CYCLASE DGCP"/>
    <property type="match status" value="1"/>
</dbReference>
<dbReference type="FunFam" id="3.30.70.270:FF:000001">
    <property type="entry name" value="Diguanylate cyclase domain protein"/>
    <property type="match status" value="1"/>
</dbReference>
<dbReference type="SUPFAM" id="SSF55785">
    <property type="entry name" value="PYP-like sensor domain (PAS domain)"/>
    <property type="match status" value="4"/>
</dbReference>
<dbReference type="Pfam" id="PF00990">
    <property type="entry name" value="GGDEF"/>
    <property type="match status" value="1"/>
</dbReference>
<feature type="domain" description="PAC" evidence="3">
    <location>
        <begin position="597"/>
        <end position="650"/>
    </location>
</feature>
<dbReference type="PROSITE" id="PS50112">
    <property type="entry name" value="PAS"/>
    <property type="match status" value="1"/>
</dbReference>
<dbReference type="Gene3D" id="2.10.70.100">
    <property type="match status" value="1"/>
</dbReference>
<dbReference type="InterPro" id="IPR000014">
    <property type="entry name" value="PAS"/>
</dbReference>
<dbReference type="PANTHER" id="PTHR44757:SF2">
    <property type="entry name" value="BIOFILM ARCHITECTURE MAINTENANCE PROTEIN MBAA"/>
    <property type="match status" value="1"/>
</dbReference>
<feature type="transmembrane region" description="Helical" evidence="1">
    <location>
        <begin position="63"/>
        <end position="84"/>
    </location>
</feature>
<dbReference type="PROSITE" id="PS50887">
    <property type="entry name" value="GGDEF"/>
    <property type="match status" value="1"/>
</dbReference>
<dbReference type="NCBIfam" id="TIGR00229">
    <property type="entry name" value="sensory_box"/>
    <property type="match status" value="2"/>
</dbReference>
<dbReference type="InterPro" id="IPR035965">
    <property type="entry name" value="PAS-like_dom_sf"/>
</dbReference>
<evidence type="ECO:0000313" key="6">
    <source>
        <dbReference type="Proteomes" id="UP000267249"/>
    </source>
</evidence>
<feature type="transmembrane region" description="Helical" evidence="1">
    <location>
        <begin position="91"/>
        <end position="110"/>
    </location>
</feature>
<sequence>MTAGGQWQQLNVRFKPFKNRRLLGLLASQVVVFWLDLQLPPAISLLAYYWVPVVLSVLFATPIQVLLLAGVALSFTIAVGLYWGDLFSAGYLVRMIGGAVIAAIAVYLAVQRQRETAARFQLEERYRLLAENASDVVLFAQADHRIHWASPSLPLVLGWNPEDWIGTRLSVFIHRQDAPALEALYAQLADLANRVSRHEKNFRLRHHDGDYRWFAIRITAVYDTTGRLSGYVKGLRDIQDQVRSQQALAAERAQLRATLDSLIDPHVLLTAIRDEQGNIIDFRYIDANPAACLYNRTSRDKLIGKTLLQILPAHQASGLLDQYIQAMTRPEPLILNDYAYSHDIYLEERRFDIRAVRIDESLSYTWRDVTDRYQAAQQLAEAKERYQQLAQRWEFAMDFGDLAIYESDYRTQKVFYSPGILNQLGYQPGDWSESLNEWLQRLHPEDRIWIEQDLQSARADRNQSIYTIEYRIQHRDGSYRWIIDRGKVLAYDDENRPLRSIGTHIDITESKQAEEALSRANQKMRMASLAAGIGFWELDWVTEHCSWDAQMWKLYGLEPGALEEIYPSWWQFVYPDDRDQMQQLMAGIQAQTTTNFFEHDFRIIRANDQQVRHIYSSIYVTRDPQDQVLRLSGVNLDITNQKRAEQELTQQAQTDELTGLFNRRAAIAKIQSLCELDRRHGEANAVLFCDLDHFKNINDYYGHAAGDAVLKVTAERIQSAIRSNDFAARIGGDELLVVLRGVQSLENAVAIAEKLRHLVAEPVPTDAGLVDLTLTIGVTLIQSEETIDTLIARADTAMYQGKQAGRDRVISFTCPLNTPDH</sequence>
<dbReference type="InterPro" id="IPR013655">
    <property type="entry name" value="PAS_fold_3"/>
</dbReference>
<dbReference type="InterPro" id="IPR000160">
    <property type="entry name" value="GGDEF_dom"/>
</dbReference>
<dbReference type="InterPro" id="IPR029787">
    <property type="entry name" value="Nucleotide_cyclase"/>
</dbReference>
<evidence type="ECO:0000259" key="4">
    <source>
        <dbReference type="PROSITE" id="PS50887"/>
    </source>
</evidence>
<evidence type="ECO:0000259" key="3">
    <source>
        <dbReference type="PROSITE" id="PS50113"/>
    </source>
</evidence>
<dbReference type="InterPro" id="IPR052155">
    <property type="entry name" value="Biofilm_reg_signaling"/>
</dbReference>
<name>A0AAN1QLZ5_SYNEL</name>
<dbReference type="Pfam" id="PF08448">
    <property type="entry name" value="PAS_4"/>
    <property type="match status" value="1"/>
</dbReference>
<dbReference type="CDD" id="cd01949">
    <property type="entry name" value="GGDEF"/>
    <property type="match status" value="1"/>
</dbReference>
<proteinExistence type="predicted"/>
<dbReference type="PROSITE" id="PS50113">
    <property type="entry name" value="PAC"/>
    <property type="match status" value="3"/>
</dbReference>
<feature type="domain" description="PAC" evidence="3">
    <location>
        <begin position="466"/>
        <end position="519"/>
    </location>
</feature>
<dbReference type="InterPro" id="IPR001610">
    <property type="entry name" value="PAC"/>
</dbReference>